<dbReference type="AlphaFoldDB" id="A0A2N5S0W7"/>
<evidence type="ECO:0000313" key="2">
    <source>
        <dbReference type="EMBL" id="PLW06901.1"/>
    </source>
</evidence>
<name>A0A2N5S0W7_9BASI</name>
<gene>
    <name evidence="2" type="ORF">PCASD_23527</name>
</gene>
<organism evidence="2 3">
    <name type="scientific">Puccinia coronata f. sp. avenae</name>
    <dbReference type="NCBI Taxonomy" id="200324"/>
    <lineage>
        <taxon>Eukaryota</taxon>
        <taxon>Fungi</taxon>
        <taxon>Dikarya</taxon>
        <taxon>Basidiomycota</taxon>
        <taxon>Pucciniomycotina</taxon>
        <taxon>Pucciniomycetes</taxon>
        <taxon>Pucciniales</taxon>
        <taxon>Pucciniaceae</taxon>
        <taxon>Puccinia</taxon>
    </lineage>
</organism>
<sequence>MSDPSASKPTLTLGVGLTDDHSSNKLTGAKIIPLTAPDSDSNYSDWEYQMLTLLENYNVDYVLKPIQPEARPPNWERDNKANPIPHPRRQGLRLLPQISREGLRFLLGSPVLTLNATQKSHHQQLPPSPIFL</sequence>
<reference evidence="2 3" key="1">
    <citation type="submission" date="2017-11" db="EMBL/GenBank/DDBJ databases">
        <title>De novo assembly and phasing of dikaryotic genomes from two isolates of Puccinia coronata f. sp. avenae, the causal agent of oat crown rust.</title>
        <authorList>
            <person name="Miller M.E."/>
            <person name="Zhang Y."/>
            <person name="Omidvar V."/>
            <person name="Sperschneider J."/>
            <person name="Schwessinger B."/>
            <person name="Raley C."/>
            <person name="Palmer J.M."/>
            <person name="Garnica D."/>
            <person name="Upadhyaya N."/>
            <person name="Rathjen J."/>
            <person name="Taylor J.M."/>
            <person name="Park R.F."/>
            <person name="Dodds P.N."/>
            <person name="Hirsch C.D."/>
            <person name="Kianian S.F."/>
            <person name="Figueroa M."/>
        </authorList>
    </citation>
    <scope>NUCLEOTIDE SEQUENCE [LARGE SCALE GENOMIC DNA]</scope>
    <source>
        <strain evidence="2">12SD80</strain>
    </source>
</reference>
<dbReference type="EMBL" id="PGCI01001175">
    <property type="protein sequence ID" value="PLW06901.1"/>
    <property type="molecule type" value="Genomic_DNA"/>
</dbReference>
<feature type="region of interest" description="Disordered" evidence="1">
    <location>
        <begin position="68"/>
        <end position="90"/>
    </location>
</feature>
<protein>
    <submittedName>
        <fullName evidence="2">Uncharacterized protein</fullName>
    </submittedName>
</protein>
<comment type="caution">
    <text evidence="2">The sequence shown here is derived from an EMBL/GenBank/DDBJ whole genome shotgun (WGS) entry which is preliminary data.</text>
</comment>
<accession>A0A2N5S0W7</accession>
<evidence type="ECO:0000256" key="1">
    <source>
        <dbReference type="SAM" id="MobiDB-lite"/>
    </source>
</evidence>
<proteinExistence type="predicted"/>
<evidence type="ECO:0000313" key="3">
    <source>
        <dbReference type="Proteomes" id="UP000235392"/>
    </source>
</evidence>
<dbReference type="Proteomes" id="UP000235392">
    <property type="component" value="Unassembled WGS sequence"/>
</dbReference>